<name>A0A2I1HLL9_9GLOM</name>
<protein>
    <submittedName>
        <fullName evidence="1">Uncharacterized protein</fullName>
    </submittedName>
</protein>
<accession>A0A2I1HLL9</accession>
<sequence>MEYIACSSLITDKCMRPDSNKTKKYTEKKYSSSYSKKNNIIPFIKILKLLYYQDLLLAYKPVLQAIVENLLLLKYCISELSLVINGKKPKGSGHFGYSDIFILSKEGNNNVILELKYISLV</sequence>
<gene>
    <name evidence="1" type="ORF">RhiirA4_482808</name>
</gene>
<keyword evidence="2" id="KW-1185">Reference proteome</keyword>
<comment type="caution">
    <text evidence="1">The sequence shown here is derived from an EMBL/GenBank/DDBJ whole genome shotgun (WGS) entry which is preliminary data.</text>
</comment>
<evidence type="ECO:0000313" key="2">
    <source>
        <dbReference type="Proteomes" id="UP000234323"/>
    </source>
</evidence>
<evidence type="ECO:0000313" key="1">
    <source>
        <dbReference type="EMBL" id="PKY59782.1"/>
    </source>
</evidence>
<dbReference type="Proteomes" id="UP000234323">
    <property type="component" value="Unassembled WGS sequence"/>
</dbReference>
<proteinExistence type="predicted"/>
<dbReference type="EMBL" id="LLXI01003760">
    <property type="protein sequence ID" value="PKY59782.1"/>
    <property type="molecule type" value="Genomic_DNA"/>
</dbReference>
<organism evidence="1 2">
    <name type="scientific">Rhizophagus irregularis</name>
    <dbReference type="NCBI Taxonomy" id="588596"/>
    <lineage>
        <taxon>Eukaryota</taxon>
        <taxon>Fungi</taxon>
        <taxon>Fungi incertae sedis</taxon>
        <taxon>Mucoromycota</taxon>
        <taxon>Glomeromycotina</taxon>
        <taxon>Glomeromycetes</taxon>
        <taxon>Glomerales</taxon>
        <taxon>Glomeraceae</taxon>
        <taxon>Rhizophagus</taxon>
    </lineage>
</organism>
<reference evidence="1 2" key="1">
    <citation type="submission" date="2015-10" db="EMBL/GenBank/DDBJ databases">
        <title>Genome analyses suggest a sexual origin of heterokaryosis in a supposedly ancient asexual fungus.</title>
        <authorList>
            <person name="Ropars J."/>
            <person name="Sedzielewska K."/>
            <person name="Noel J."/>
            <person name="Charron P."/>
            <person name="Farinelli L."/>
            <person name="Marton T."/>
            <person name="Kruger M."/>
            <person name="Pelin A."/>
            <person name="Brachmann A."/>
            <person name="Corradi N."/>
        </authorList>
    </citation>
    <scope>NUCLEOTIDE SEQUENCE [LARGE SCALE GENOMIC DNA]</scope>
    <source>
        <strain evidence="1 2">A4</strain>
    </source>
</reference>
<dbReference type="AlphaFoldDB" id="A0A2I1HLL9"/>